<dbReference type="EMBL" id="BK016090">
    <property type="protein sequence ID" value="DAF94106.1"/>
    <property type="molecule type" value="Genomic_DNA"/>
</dbReference>
<organism evidence="1">
    <name type="scientific">Myoviridae sp. ctu2j3</name>
    <dbReference type="NCBI Taxonomy" id="2825197"/>
    <lineage>
        <taxon>Viruses</taxon>
        <taxon>Duplodnaviria</taxon>
        <taxon>Heunggongvirae</taxon>
        <taxon>Uroviricota</taxon>
        <taxon>Caudoviricetes</taxon>
    </lineage>
</organism>
<sequence length="39" mass="4227">MHDGIAHAAQSGYLHSFCSVSARVNVQSRRCLVDLVLGK</sequence>
<dbReference type="EMBL" id="BK016090">
    <property type="protein sequence ID" value="DAF94305.1"/>
    <property type="molecule type" value="Genomic_DNA"/>
</dbReference>
<accession>A0A8S5UI73</accession>
<evidence type="ECO:0000313" key="1">
    <source>
        <dbReference type="EMBL" id="DAF94106.1"/>
    </source>
</evidence>
<name>A0A8S5UI73_9CAUD</name>
<proteinExistence type="predicted"/>
<reference evidence="1" key="1">
    <citation type="journal article" date="2021" name="Proc. Natl. Acad. Sci. U.S.A.">
        <title>A Catalog of Tens of Thousands of Viruses from Human Metagenomes Reveals Hidden Associations with Chronic Diseases.</title>
        <authorList>
            <person name="Tisza M.J."/>
            <person name="Buck C.B."/>
        </authorList>
    </citation>
    <scope>NUCLEOTIDE SEQUENCE</scope>
    <source>
        <strain evidence="1">Ctu2j3</strain>
    </source>
</reference>
<protein>
    <submittedName>
        <fullName evidence="1">Uncharacterized protein</fullName>
    </submittedName>
</protein>